<sequence>MKAEIRKETDDGYGVSVVDNNEVKHKIGVCYDGEIDGHIQDRYPDKAAERTHSEGEHVGHARRYAQYYVARETEHDTIPWDLDGDRFEEVRQALEGLSDGEIETCFGELLDQSLSHYDDDPEVDIGDTSRPHELPAEKIGPEGAVGYKQEIYLDAAGEIEAVSGIGIEYYVARGERRTVWHGDGLEREPDACVDILPAPLVDPAPFRDYLSYNLRCQIRDCYLMRGMEPPAEYKVLGHGQYRFTGKYENFDLYPPYHLIDADIPGYTHEFRPDLPITWGELAGMTDPGRGDSLYAQIKGALFSR</sequence>
<evidence type="ECO:0000313" key="2">
    <source>
        <dbReference type="Proteomes" id="UP000307562"/>
    </source>
</evidence>
<dbReference type="RefSeq" id="WP_138653860.1">
    <property type="nucleotide sequence ID" value="NZ_CP040637.1"/>
</dbReference>
<name>A0A4P9TFN8_9EURY</name>
<accession>A0A4P9TFN8</accession>
<gene>
    <name evidence="1" type="ORF">FGF80_10455</name>
</gene>
<dbReference type="AlphaFoldDB" id="A0A4P9TFN8"/>
<protein>
    <submittedName>
        <fullName evidence="1">Uncharacterized protein</fullName>
    </submittedName>
</protein>
<dbReference type="KEGG" id="npl:FGF80_10455"/>
<reference evidence="2" key="1">
    <citation type="submission" date="2019-05" db="EMBL/GenBank/DDBJ databases">
        <title>Complete Genome Sequence and Methylation Pattern of the Halophilic Archaeon Natrinema pallidum BOL6-1.</title>
        <authorList>
            <person name="DasSarma P."/>
            <person name="DasSarma B.P."/>
            <person name="DasSarma S.L."/>
            <person name="Martinez F.L."/>
            <person name="Guzman D."/>
            <person name="Roberts R.J."/>
            <person name="DasSarma S."/>
        </authorList>
    </citation>
    <scope>NUCLEOTIDE SEQUENCE [LARGE SCALE GENOMIC DNA]</scope>
    <source>
        <strain evidence="2">BOL6-1</strain>
    </source>
</reference>
<dbReference type="InterPro" id="IPR058264">
    <property type="entry name" value="DUF7958"/>
</dbReference>
<organism evidence="1 2">
    <name type="scientific">Natrinema pallidum</name>
    <dbReference type="NCBI Taxonomy" id="69527"/>
    <lineage>
        <taxon>Archaea</taxon>
        <taxon>Methanobacteriati</taxon>
        <taxon>Methanobacteriota</taxon>
        <taxon>Stenosarchaea group</taxon>
        <taxon>Halobacteria</taxon>
        <taxon>Halobacteriales</taxon>
        <taxon>Natrialbaceae</taxon>
        <taxon>Natrinema</taxon>
    </lineage>
</organism>
<dbReference type="Proteomes" id="UP000307562">
    <property type="component" value="Chromosome"/>
</dbReference>
<dbReference type="Pfam" id="PF25858">
    <property type="entry name" value="DUF7958"/>
    <property type="match status" value="2"/>
</dbReference>
<keyword evidence="2" id="KW-1185">Reference proteome</keyword>
<evidence type="ECO:0000313" key="1">
    <source>
        <dbReference type="EMBL" id="QCW03633.1"/>
    </source>
</evidence>
<proteinExistence type="predicted"/>
<dbReference type="EMBL" id="CP040637">
    <property type="protein sequence ID" value="QCW03633.1"/>
    <property type="molecule type" value="Genomic_DNA"/>
</dbReference>
<dbReference type="GeneID" id="96156411"/>